<sequence>MELLVTLAVLAVVLGLAAPDMQRFLARRAVVAHVDAFTSSIRLTRAEAIKRGETVSMCVSSDQATCLAGAGATWDQGWLIFVDRDASGTLDAGDDDQLVRSEPALRGSGGVTTDPAGRTSVTFRSNGLATGAALNITFQPKLSADDPGYSDYEKQVCVSLQGRARSC</sequence>
<dbReference type="Gene3D" id="3.55.40.10">
    <property type="entry name" value="minor pseudopilin epsh domain"/>
    <property type="match status" value="1"/>
</dbReference>
<keyword evidence="6" id="KW-0812">Transmembrane</keyword>
<evidence type="ECO:0000256" key="2">
    <source>
        <dbReference type="ARBA" id="ARBA00021549"/>
    </source>
</evidence>
<keyword evidence="8" id="KW-0472">Membrane</keyword>
<comment type="subcellular location">
    <subcellularLocation>
        <location evidence="1">Cell inner membrane</location>
        <topology evidence="1">Single-pass membrane protein</topology>
    </subcellularLocation>
</comment>
<gene>
    <name evidence="12" type="ORF">AAW51_1443</name>
</gene>
<keyword evidence="5" id="KW-0997">Cell inner membrane</keyword>
<evidence type="ECO:0000313" key="12">
    <source>
        <dbReference type="EMBL" id="AKJ28134.1"/>
    </source>
</evidence>
<dbReference type="GO" id="GO:0005886">
    <property type="term" value="C:plasma membrane"/>
    <property type="evidence" value="ECO:0007669"/>
    <property type="project" value="UniProtKB-SubCell"/>
</dbReference>
<evidence type="ECO:0000313" key="13">
    <source>
        <dbReference type="Proteomes" id="UP000035352"/>
    </source>
</evidence>
<evidence type="ECO:0000256" key="4">
    <source>
        <dbReference type="ARBA" id="ARBA00022481"/>
    </source>
</evidence>
<dbReference type="EMBL" id="CP011371">
    <property type="protein sequence ID" value="AKJ28134.1"/>
    <property type="molecule type" value="Genomic_DNA"/>
</dbReference>
<accession>A0A0G3BFA8</accession>
<dbReference type="AlphaFoldDB" id="A0A0G3BFA8"/>
<dbReference type="Pfam" id="PF12019">
    <property type="entry name" value="GspH"/>
    <property type="match status" value="1"/>
</dbReference>
<evidence type="ECO:0000256" key="5">
    <source>
        <dbReference type="ARBA" id="ARBA00022519"/>
    </source>
</evidence>
<proteinExistence type="inferred from homology"/>
<evidence type="ECO:0000256" key="10">
    <source>
        <dbReference type="ARBA" id="ARBA00030775"/>
    </source>
</evidence>
<dbReference type="KEGG" id="pbh:AAW51_1443"/>
<dbReference type="InterPro" id="IPR045584">
    <property type="entry name" value="Pilin-like"/>
</dbReference>
<keyword evidence="4" id="KW-0488">Methylation</keyword>
<feature type="domain" description="General secretion pathway GspH" evidence="11">
    <location>
        <begin position="34"/>
        <end position="162"/>
    </location>
</feature>
<keyword evidence="13" id="KW-1185">Reference proteome</keyword>
<organism evidence="12 13">
    <name type="scientific">Caldimonas brevitalea</name>
    <dbReference type="NCBI Taxonomy" id="413882"/>
    <lineage>
        <taxon>Bacteria</taxon>
        <taxon>Pseudomonadati</taxon>
        <taxon>Pseudomonadota</taxon>
        <taxon>Betaproteobacteria</taxon>
        <taxon>Burkholderiales</taxon>
        <taxon>Sphaerotilaceae</taxon>
        <taxon>Caldimonas</taxon>
    </lineage>
</organism>
<dbReference type="InterPro" id="IPR022346">
    <property type="entry name" value="T2SS_GspH"/>
</dbReference>
<dbReference type="STRING" id="413882.AAW51_1443"/>
<evidence type="ECO:0000256" key="3">
    <source>
        <dbReference type="ARBA" id="ARBA00022475"/>
    </source>
</evidence>
<dbReference type="SUPFAM" id="SSF54523">
    <property type="entry name" value="Pili subunits"/>
    <property type="match status" value="1"/>
</dbReference>
<reference evidence="12 13" key="1">
    <citation type="submission" date="2015-05" db="EMBL/GenBank/DDBJ databases">
        <authorList>
            <person name="Tang B."/>
            <person name="Yu Y."/>
        </authorList>
    </citation>
    <scope>NUCLEOTIDE SEQUENCE [LARGE SCALE GENOMIC DNA]</scope>
    <source>
        <strain evidence="12 13">DSM 7029</strain>
    </source>
</reference>
<keyword evidence="3" id="KW-1003">Cell membrane</keyword>
<evidence type="ECO:0000256" key="8">
    <source>
        <dbReference type="ARBA" id="ARBA00023136"/>
    </source>
</evidence>
<evidence type="ECO:0000256" key="9">
    <source>
        <dbReference type="ARBA" id="ARBA00025772"/>
    </source>
</evidence>
<protein>
    <recommendedName>
        <fullName evidence="2">Type II secretion system protein H</fullName>
    </recommendedName>
    <alternativeName>
        <fullName evidence="10">General secretion pathway protein H</fullName>
    </alternativeName>
</protein>
<dbReference type="Proteomes" id="UP000035352">
    <property type="component" value="Chromosome"/>
</dbReference>
<evidence type="ECO:0000256" key="7">
    <source>
        <dbReference type="ARBA" id="ARBA00022989"/>
    </source>
</evidence>
<evidence type="ECO:0000256" key="1">
    <source>
        <dbReference type="ARBA" id="ARBA00004377"/>
    </source>
</evidence>
<comment type="similarity">
    <text evidence="9">Belongs to the GSP H family.</text>
</comment>
<dbReference type="GO" id="GO:0015628">
    <property type="term" value="P:protein secretion by the type II secretion system"/>
    <property type="evidence" value="ECO:0007669"/>
    <property type="project" value="InterPro"/>
</dbReference>
<keyword evidence="7" id="KW-1133">Transmembrane helix</keyword>
<evidence type="ECO:0000259" key="11">
    <source>
        <dbReference type="Pfam" id="PF12019"/>
    </source>
</evidence>
<evidence type="ECO:0000256" key="6">
    <source>
        <dbReference type="ARBA" id="ARBA00022692"/>
    </source>
</evidence>
<dbReference type="GO" id="GO:0015627">
    <property type="term" value="C:type II protein secretion system complex"/>
    <property type="evidence" value="ECO:0007669"/>
    <property type="project" value="InterPro"/>
</dbReference>
<name>A0A0G3BFA8_9BURK</name>